<comment type="caution">
    <text evidence="2">The sequence shown here is derived from an EMBL/GenBank/DDBJ whole genome shotgun (WGS) entry which is preliminary data.</text>
</comment>
<protein>
    <submittedName>
        <fullName evidence="2">Uncharacterized protein</fullName>
    </submittedName>
</protein>
<evidence type="ECO:0000256" key="1">
    <source>
        <dbReference type="SAM" id="MobiDB-lite"/>
    </source>
</evidence>
<gene>
    <name evidence="2" type="ORF">LARSCL_LOCUS6003</name>
</gene>
<evidence type="ECO:0000313" key="3">
    <source>
        <dbReference type="Proteomes" id="UP001497382"/>
    </source>
</evidence>
<reference evidence="2 3" key="1">
    <citation type="submission" date="2024-04" db="EMBL/GenBank/DDBJ databases">
        <authorList>
            <person name="Rising A."/>
            <person name="Reimegard J."/>
            <person name="Sonavane S."/>
            <person name="Akerstrom W."/>
            <person name="Nylinder S."/>
            <person name="Hedman E."/>
            <person name="Kallberg Y."/>
        </authorList>
    </citation>
    <scope>NUCLEOTIDE SEQUENCE [LARGE SCALE GENOMIC DNA]</scope>
</reference>
<keyword evidence="3" id="KW-1185">Reference proteome</keyword>
<name>A0AAV1ZN85_9ARAC</name>
<evidence type="ECO:0000313" key="2">
    <source>
        <dbReference type="EMBL" id="CAL1271778.1"/>
    </source>
</evidence>
<sequence length="95" mass="10938">MDDNESCLESKLSWLNKVRRRVYLLVHHLCTSAGWQLVSIWRMCSSQLQCRQYDIPDCLRSVLVLRMGELEKKQKHSTQASAVSKDGASAEISQR</sequence>
<proteinExistence type="predicted"/>
<dbReference type="Proteomes" id="UP001497382">
    <property type="component" value="Unassembled WGS sequence"/>
</dbReference>
<dbReference type="AlphaFoldDB" id="A0AAV1ZN85"/>
<accession>A0AAV1ZN85</accession>
<organism evidence="2 3">
    <name type="scientific">Larinioides sclopetarius</name>
    <dbReference type="NCBI Taxonomy" id="280406"/>
    <lineage>
        <taxon>Eukaryota</taxon>
        <taxon>Metazoa</taxon>
        <taxon>Ecdysozoa</taxon>
        <taxon>Arthropoda</taxon>
        <taxon>Chelicerata</taxon>
        <taxon>Arachnida</taxon>
        <taxon>Araneae</taxon>
        <taxon>Araneomorphae</taxon>
        <taxon>Entelegynae</taxon>
        <taxon>Araneoidea</taxon>
        <taxon>Araneidae</taxon>
        <taxon>Larinioides</taxon>
    </lineage>
</organism>
<dbReference type="EMBL" id="CAXIEN010000056">
    <property type="protein sequence ID" value="CAL1271778.1"/>
    <property type="molecule type" value="Genomic_DNA"/>
</dbReference>
<feature type="region of interest" description="Disordered" evidence="1">
    <location>
        <begin position="72"/>
        <end position="95"/>
    </location>
</feature>